<dbReference type="Pfam" id="PF03796">
    <property type="entry name" value="DnaB_C"/>
    <property type="match status" value="1"/>
</dbReference>
<dbReference type="FunFam" id="1.10.860.10:FF:000001">
    <property type="entry name" value="Replicative DNA helicase"/>
    <property type="match status" value="1"/>
</dbReference>
<dbReference type="GO" id="GO:0006269">
    <property type="term" value="P:DNA replication, synthesis of primer"/>
    <property type="evidence" value="ECO:0007669"/>
    <property type="project" value="UniProtKB-UniRule"/>
</dbReference>
<dbReference type="GO" id="GO:0005524">
    <property type="term" value="F:ATP binding"/>
    <property type="evidence" value="ECO:0007669"/>
    <property type="project" value="UniProtKB-UniRule"/>
</dbReference>
<dbReference type="Gene3D" id="3.40.50.300">
    <property type="entry name" value="P-loop containing nucleotide triphosphate hydrolases"/>
    <property type="match status" value="1"/>
</dbReference>
<name>A0A1F5T0K2_9BACT</name>
<keyword evidence="8 12" id="KW-0238">DNA-binding</keyword>
<evidence type="ECO:0000259" key="13">
    <source>
        <dbReference type="PROSITE" id="PS51199"/>
    </source>
</evidence>
<dbReference type="GO" id="GO:0005829">
    <property type="term" value="C:cytosol"/>
    <property type="evidence" value="ECO:0007669"/>
    <property type="project" value="TreeGrafter"/>
</dbReference>
<evidence type="ECO:0000256" key="5">
    <source>
        <dbReference type="ARBA" id="ARBA00022801"/>
    </source>
</evidence>
<dbReference type="STRING" id="1798002.A2478_02990"/>
<dbReference type="Proteomes" id="UP000179001">
    <property type="component" value="Unassembled WGS sequence"/>
</dbReference>
<dbReference type="AlphaFoldDB" id="A0A1F5T0K2"/>
<dbReference type="NCBIfam" id="NF004384">
    <property type="entry name" value="PRK05748.1"/>
    <property type="match status" value="1"/>
</dbReference>
<dbReference type="NCBIfam" id="TIGR00665">
    <property type="entry name" value="DnaB"/>
    <property type="match status" value="1"/>
</dbReference>
<dbReference type="Gene3D" id="1.10.860.10">
    <property type="entry name" value="DNAb Helicase, Chain A"/>
    <property type="match status" value="1"/>
</dbReference>
<organism evidence="14 15">
    <name type="scientific">Candidatus Falkowbacteria bacterium RIFOXYC2_FULL_36_12</name>
    <dbReference type="NCBI Taxonomy" id="1798002"/>
    <lineage>
        <taxon>Bacteria</taxon>
        <taxon>Candidatus Falkowiibacteriota</taxon>
    </lineage>
</organism>
<keyword evidence="6 12" id="KW-0347">Helicase</keyword>
<dbReference type="InterPro" id="IPR007694">
    <property type="entry name" value="DNA_helicase_DnaB-like_C"/>
</dbReference>
<feature type="domain" description="SF4 helicase" evidence="13">
    <location>
        <begin position="179"/>
        <end position="454"/>
    </location>
</feature>
<evidence type="ECO:0000256" key="11">
    <source>
        <dbReference type="NCBIfam" id="TIGR00665"/>
    </source>
</evidence>
<keyword evidence="9" id="KW-0413">Isomerase</keyword>
<dbReference type="InterPro" id="IPR036185">
    <property type="entry name" value="DNA_heli_DnaB-like_N_sf"/>
</dbReference>
<dbReference type="PROSITE" id="PS51199">
    <property type="entry name" value="SF4_HELICASE"/>
    <property type="match status" value="1"/>
</dbReference>
<evidence type="ECO:0000256" key="6">
    <source>
        <dbReference type="ARBA" id="ARBA00022806"/>
    </source>
</evidence>
<dbReference type="GO" id="GO:0016887">
    <property type="term" value="F:ATP hydrolysis activity"/>
    <property type="evidence" value="ECO:0007669"/>
    <property type="project" value="RHEA"/>
</dbReference>
<evidence type="ECO:0000313" key="14">
    <source>
        <dbReference type="EMBL" id="OGF32266.1"/>
    </source>
</evidence>
<proteinExistence type="inferred from homology"/>
<accession>A0A1F5T0K2</accession>
<evidence type="ECO:0000313" key="15">
    <source>
        <dbReference type="Proteomes" id="UP000179001"/>
    </source>
</evidence>
<sequence length="460" mass="51244">MSSENLGKIPPQNLEAEQSLLGSILIDNESFYKIADIINAPDFYKKAHEQIYENMMELYSRHDPIDLLTLTNLLDEKKLLEQVGGRSYLVNLTNSIATSSNIVNYAKIVVKKATLRRLLMAANKITNLGYQEDEDVDAIIDSAEQELFTVSQKNQKKSFVPISSVLTDAFDRIDDLHKNAGELRGVPTGFRDLDNHLAGLQKSDLVILAARPSVGKTSLALDIARKVAVESKISVGYFSLEMSKEQLVDRMLCAQSGIDLWKIRTGKLSSGEGDDDFQRLGHAMGVLSEAPIYIDDSAGLNIIDVRTKSRRLKMEKGLGLIVVDYMQLMEGRPGAENRLQAVSEISRGLKQIARELDIPILALSQLSRAVEMNKPAIPKLSHLRESGSIEQDADIVMFIYRKAADRNYNIEELTPEEKSSAEVHIAKHRNGPTGTIKFFFEGSQASFKTIEQHRNLPPGM</sequence>
<keyword evidence="5 12" id="KW-0378">Hydrolase</keyword>
<comment type="similarity">
    <text evidence="1 12">Belongs to the helicase family. DnaB subfamily.</text>
</comment>
<comment type="caution">
    <text evidence="14">The sequence shown here is derived from an EMBL/GenBank/DDBJ whole genome shotgun (WGS) entry which is preliminary data.</text>
</comment>
<dbReference type="Pfam" id="PF00772">
    <property type="entry name" value="DnaB"/>
    <property type="match status" value="1"/>
</dbReference>
<evidence type="ECO:0000256" key="2">
    <source>
        <dbReference type="ARBA" id="ARBA00022515"/>
    </source>
</evidence>
<evidence type="ECO:0000256" key="7">
    <source>
        <dbReference type="ARBA" id="ARBA00022840"/>
    </source>
</evidence>
<dbReference type="InterPro" id="IPR007692">
    <property type="entry name" value="DNA_helicase_DnaB"/>
</dbReference>
<gene>
    <name evidence="14" type="ORF">A2478_02990</name>
</gene>
<protein>
    <recommendedName>
        <fullName evidence="11 12">Replicative DNA helicase</fullName>
        <ecNumber evidence="11 12">5.6.2.3</ecNumber>
    </recommendedName>
</protein>
<evidence type="ECO:0000256" key="10">
    <source>
        <dbReference type="ARBA" id="ARBA00048954"/>
    </source>
</evidence>
<keyword evidence="7 12" id="KW-0067">ATP-binding</keyword>
<dbReference type="InterPro" id="IPR007693">
    <property type="entry name" value="DNA_helicase_DnaB-like_N"/>
</dbReference>
<comment type="catalytic activity">
    <reaction evidence="10 12">
        <text>ATP + H2O = ADP + phosphate + H(+)</text>
        <dbReference type="Rhea" id="RHEA:13065"/>
        <dbReference type="ChEBI" id="CHEBI:15377"/>
        <dbReference type="ChEBI" id="CHEBI:15378"/>
        <dbReference type="ChEBI" id="CHEBI:30616"/>
        <dbReference type="ChEBI" id="CHEBI:43474"/>
        <dbReference type="ChEBI" id="CHEBI:456216"/>
        <dbReference type="EC" id="5.6.2.3"/>
    </reaction>
</comment>
<evidence type="ECO:0000256" key="8">
    <source>
        <dbReference type="ARBA" id="ARBA00023125"/>
    </source>
</evidence>
<keyword evidence="3 12" id="KW-0235">DNA replication</keyword>
<keyword evidence="2 12" id="KW-0639">Primosome</keyword>
<comment type="function">
    <text evidence="12">The main replicative DNA helicase, it participates in initiation and elongation during chromosome replication. Travels ahead of the DNA replisome, separating dsDNA into templates for DNA synthesis. A processive ATP-dependent 5'-3' DNA helicase it has DNA-dependent ATPase activity.</text>
</comment>
<dbReference type="InterPro" id="IPR027417">
    <property type="entry name" value="P-loop_NTPase"/>
</dbReference>
<dbReference type="GO" id="GO:0003677">
    <property type="term" value="F:DNA binding"/>
    <property type="evidence" value="ECO:0007669"/>
    <property type="project" value="UniProtKB-UniRule"/>
</dbReference>
<evidence type="ECO:0000256" key="4">
    <source>
        <dbReference type="ARBA" id="ARBA00022741"/>
    </source>
</evidence>
<reference evidence="14 15" key="1">
    <citation type="journal article" date="2016" name="Nat. Commun.">
        <title>Thousands of microbial genomes shed light on interconnected biogeochemical processes in an aquifer system.</title>
        <authorList>
            <person name="Anantharaman K."/>
            <person name="Brown C.T."/>
            <person name="Hug L.A."/>
            <person name="Sharon I."/>
            <person name="Castelle C.J."/>
            <person name="Probst A.J."/>
            <person name="Thomas B.C."/>
            <person name="Singh A."/>
            <person name="Wilkins M.J."/>
            <person name="Karaoz U."/>
            <person name="Brodie E.L."/>
            <person name="Williams K.H."/>
            <person name="Hubbard S.S."/>
            <person name="Banfield J.F."/>
        </authorList>
    </citation>
    <scope>NUCLEOTIDE SEQUENCE [LARGE SCALE GENOMIC DNA]</scope>
</reference>
<evidence type="ECO:0000256" key="3">
    <source>
        <dbReference type="ARBA" id="ARBA00022705"/>
    </source>
</evidence>
<dbReference type="InterPro" id="IPR016136">
    <property type="entry name" value="DNA_helicase_N/primase_C"/>
</dbReference>
<keyword evidence="4 12" id="KW-0547">Nucleotide-binding</keyword>
<dbReference type="SUPFAM" id="SSF52540">
    <property type="entry name" value="P-loop containing nucleoside triphosphate hydrolases"/>
    <property type="match status" value="1"/>
</dbReference>
<dbReference type="PANTHER" id="PTHR30153:SF2">
    <property type="entry name" value="REPLICATIVE DNA HELICASE"/>
    <property type="match status" value="1"/>
</dbReference>
<dbReference type="GO" id="GO:0043139">
    <property type="term" value="F:5'-3' DNA helicase activity"/>
    <property type="evidence" value="ECO:0007669"/>
    <property type="project" value="UniProtKB-EC"/>
</dbReference>
<dbReference type="EC" id="5.6.2.3" evidence="11 12"/>
<evidence type="ECO:0000256" key="12">
    <source>
        <dbReference type="RuleBase" id="RU362085"/>
    </source>
</evidence>
<evidence type="ECO:0000256" key="9">
    <source>
        <dbReference type="ARBA" id="ARBA00023235"/>
    </source>
</evidence>
<dbReference type="GO" id="GO:1990077">
    <property type="term" value="C:primosome complex"/>
    <property type="evidence" value="ECO:0007669"/>
    <property type="project" value="UniProtKB-UniRule"/>
</dbReference>
<evidence type="ECO:0000256" key="1">
    <source>
        <dbReference type="ARBA" id="ARBA00008428"/>
    </source>
</evidence>
<dbReference type="PANTHER" id="PTHR30153">
    <property type="entry name" value="REPLICATIVE DNA HELICASE DNAB"/>
    <property type="match status" value="1"/>
</dbReference>
<dbReference type="EMBL" id="MFGJ01000006">
    <property type="protein sequence ID" value="OGF32266.1"/>
    <property type="molecule type" value="Genomic_DNA"/>
</dbReference>
<dbReference type="CDD" id="cd00984">
    <property type="entry name" value="DnaB_C"/>
    <property type="match status" value="1"/>
</dbReference>
<dbReference type="SUPFAM" id="SSF48024">
    <property type="entry name" value="N-terminal domain of DnaB helicase"/>
    <property type="match status" value="1"/>
</dbReference>